<keyword evidence="2" id="KW-0012">Acyltransferase</keyword>
<protein>
    <submittedName>
        <fullName evidence="2">GNAT family N-acetyltransferase</fullName>
        <ecNumber evidence="2">2.3.1.-</ecNumber>
    </submittedName>
</protein>
<reference evidence="2" key="1">
    <citation type="submission" date="2024-06" db="EMBL/GenBank/DDBJ databases">
        <title>Mesorhizobium karijinii sp. nov., a symbiont of the iconic Swainsona formosa from arid Australia.</title>
        <authorList>
            <person name="Hill Y.J."/>
            <person name="Watkin E.L.J."/>
            <person name="O'Hara G.W."/>
            <person name="Terpolilli J."/>
            <person name="Tye M.L."/>
            <person name="Kohlmeier M.G."/>
        </authorList>
    </citation>
    <scope>NUCLEOTIDE SEQUENCE</scope>
    <source>
        <strain evidence="2">WSM2240</strain>
    </source>
</reference>
<dbReference type="InterPro" id="IPR016181">
    <property type="entry name" value="Acyl_CoA_acyltransferase"/>
</dbReference>
<dbReference type="Pfam" id="PF08445">
    <property type="entry name" value="FR47"/>
    <property type="match status" value="1"/>
</dbReference>
<gene>
    <name evidence="2" type="ORF">ABVK50_25560</name>
</gene>
<evidence type="ECO:0000313" key="2">
    <source>
        <dbReference type="EMBL" id="XCG48556.1"/>
    </source>
</evidence>
<dbReference type="InterPro" id="IPR000182">
    <property type="entry name" value="GNAT_dom"/>
</dbReference>
<dbReference type="InterPro" id="IPR013653">
    <property type="entry name" value="GCN5-like_dom"/>
</dbReference>
<organism evidence="2">
    <name type="scientific">Mesorhizobium sp. WSM2240</name>
    <dbReference type="NCBI Taxonomy" id="3228851"/>
    <lineage>
        <taxon>Bacteria</taxon>
        <taxon>Pseudomonadati</taxon>
        <taxon>Pseudomonadota</taxon>
        <taxon>Alphaproteobacteria</taxon>
        <taxon>Hyphomicrobiales</taxon>
        <taxon>Phyllobacteriaceae</taxon>
        <taxon>Mesorhizobium</taxon>
    </lineage>
</organism>
<dbReference type="AlphaFoldDB" id="A0AAU8CP14"/>
<dbReference type="SUPFAM" id="SSF55729">
    <property type="entry name" value="Acyl-CoA N-acyltransferases (Nat)"/>
    <property type="match status" value="1"/>
</dbReference>
<evidence type="ECO:0000259" key="1">
    <source>
        <dbReference type="PROSITE" id="PS51186"/>
    </source>
</evidence>
<accession>A0AAU8CP14</accession>
<dbReference type="Gene3D" id="3.40.630.30">
    <property type="match status" value="1"/>
</dbReference>
<sequence length="226" mass="24477">MNHILDRPVWNALNTRHAALALGNGLAKRYVPSIHPFASSRDESPESLRVLAEIATPGEMLILLQADEFVSPPGFAVTTTAFGVQMVAERHIPCVEDDRIVPLGEADAAAMMELATLTKPGPFTPKALSLGDFWGIKENGRLLAMAGERLKQDGFTELSGVATHPDVRGRGLGRLLSLYVAGKIFAKGDQPFLHAYAANTTAISLYESIGFKLRTRMNVAVIERQA</sequence>
<keyword evidence="2" id="KW-0808">Transferase</keyword>
<dbReference type="GO" id="GO:0016747">
    <property type="term" value="F:acyltransferase activity, transferring groups other than amino-acyl groups"/>
    <property type="evidence" value="ECO:0007669"/>
    <property type="project" value="InterPro"/>
</dbReference>
<proteinExistence type="predicted"/>
<dbReference type="EC" id="2.3.1.-" evidence="2"/>
<name>A0AAU8CP14_9HYPH</name>
<dbReference type="CDD" id="cd04301">
    <property type="entry name" value="NAT_SF"/>
    <property type="match status" value="1"/>
</dbReference>
<dbReference type="EMBL" id="CP159253">
    <property type="protein sequence ID" value="XCG48556.1"/>
    <property type="molecule type" value="Genomic_DNA"/>
</dbReference>
<dbReference type="RefSeq" id="WP_353643913.1">
    <property type="nucleotide sequence ID" value="NZ_CP159253.1"/>
</dbReference>
<dbReference type="PROSITE" id="PS51186">
    <property type="entry name" value="GNAT"/>
    <property type="match status" value="1"/>
</dbReference>
<feature type="domain" description="N-acetyltransferase" evidence="1">
    <location>
        <begin position="98"/>
        <end position="226"/>
    </location>
</feature>